<keyword evidence="1" id="KW-1133">Transmembrane helix</keyword>
<evidence type="ECO:0000313" key="2">
    <source>
        <dbReference type="EMBL" id="RAJ28104.1"/>
    </source>
</evidence>
<protein>
    <recommendedName>
        <fullName evidence="4">Molybdenum ABC transporter permease</fullName>
    </recommendedName>
</protein>
<evidence type="ECO:0000256" key="1">
    <source>
        <dbReference type="SAM" id="Phobius"/>
    </source>
</evidence>
<keyword evidence="1" id="KW-0472">Membrane</keyword>
<dbReference type="OrthoDB" id="1376305at2"/>
<feature type="transmembrane region" description="Helical" evidence="1">
    <location>
        <begin position="6"/>
        <end position="26"/>
    </location>
</feature>
<feature type="transmembrane region" description="Helical" evidence="1">
    <location>
        <begin position="60"/>
        <end position="79"/>
    </location>
</feature>
<dbReference type="EMBL" id="QLLR01000019">
    <property type="protein sequence ID" value="RAJ28104.1"/>
    <property type="molecule type" value="Genomic_DNA"/>
</dbReference>
<dbReference type="RefSeq" id="WP_111634842.1">
    <property type="nucleotide sequence ID" value="NZ_QLLR01000019.1"/>
</dbReference>
<reference evidence="2 3" key="1">
    <citation type="submission" date="2018-06" db="EMBL/GenBank/DDBJ databases">
        <title>Genomic Encyclopedia of Archaeal and Bacterial Type Strains, Phase II (KMG-II): from individual species to whole genera.</title>
        <authorList>
            <person name="Goeker M."/>
        </authorList>
    </citation>
    <scope>NUCLEOTIDE SEQUENCE [LARGE SCALE GENOMIC DNA]</scope>
    <source>
        <strain evidence="2 3">DSM 14825</strain>
    </source>
</reference>
<dbReference type="AlphaFoldDB" id="A0A327SJM3"/>
<comment type="caution">
    <text evidence="2">The sequence shown here is derived from an EMBL/GenBank/DDBJ whole genome shotgun (WGS) entry which is preliminary data.</text>
</comment>
<keyword evidence="1" id="KW-0812">Transmembrane</keyword>
<evidence type="ECO:0008006" key="4">
    <source>
        <dbReference type="Google" id="ProtNLM"/>
    </source>
</evidence>
<gene>
    <name evidence="2" type="ORF">LY11_03424</name>
</gene>
<proteinExistence type="predicted"/>
<accession>A0A327SJM3</accession>
<sequence length="82" mass="9543">MKKQSNMNLIWAIIFIAGGFFLRFQINKRQFNRRNMAGVEEFKSYGNAYTIQMLEKVGRFVGAFLIIIGILIAISYFFATHK</sequence>
<name>A0A327SJM3_9SPHI</name>
<dbReference type="Proteomes" id="UP000249754">
    <property type="component" value="Unassembled WGS sequence"/>
</dbReference>
<organism evidence="2 3">
    <name type="scientific">Pedobacter cryoconitis</name>
    <dbReference type="NCBI Taxonomy" id="188932"/>
    <lineage>
        <taxon>Bacteria</taxon>
        <taxon>Pseudomonadati</taxon>
        <taxon>Bacteroidota</taxon>
        <taxon>Sphingobacteriia</taxon>
        <taxon>Sphingobacteriales</taxon>
        <taxon>Sphingobacteriaceae</taxon>
        <taxon>Pedobacter</taxon>
    </lineage>
</organism>
<evidence type="ECO:0000313" key="3">
    <source>
        <dbReference type="Proteomes" id="UP000249754"/>
    </source>
</evidence>